<proteinExistence type="predicted"/>
<evidence type="ECO:0000313" key="1">
    <source>
        <dbReference type="EMBL" id="GGE24669.1"/>
    </source>
</evidence>
<dbReference type="Proteomes" id="UP000644699">
    <property type="component" value="Unassembled WGS sequence"/>
</dbReference>
<protein>
    <submittedName>
        <fullName evidence="1">Uncharacterized protein</fullName>
    </submittedName>
</protein>
<gene>
    <name evidence="1" type="ORF">GCM10011390_50130</name>
</gene>
<keyword evidence="2" id="KW-1185">Reference proteome</keyword>
<reference evidence="1" key="1">
    <citation type="journal article" date="2014" name="Int. J. Syst. Evol. Microbiol.">
        <title>Complete genome sequence of Corynebacterium casei LMG S-19264T (=DSM 44701T), isolated from a smear-ripened cheese.</title>
        <authorList>
            <consortium name="US DOE Joint Genome Institute (JGI-PGF)"/>
            <person name="Walter F."/>
            <person name="Albersmeier A."/>
            <person name="Kalinowski J."/>
            <person name="Ruckert C."/>
        </authorList>
    </citation>
    <scope>NUCLEOTIDE SEQUENCE</scope>
    <source>
        <strain evidence="1">CGMCC 1.15367</strain>
    </source>
</reference>
<sequence length="132" mass="14920">MMRLSMSDFYEAMREARRICQHSPEMVPVVANGLVWCGDSETIPPPDPSISVEDYVLGMEALGASFWLYDDQGVMRLALPVGLPSDDAPEAWHDRARALQEAFSNKRRREIADFLLERGDHPVPINSKGRFD</sequence>
<comment type="caution">
    <text evidence="1">The sequence shown here is derived from an EMBL/GenBank/DDBJ whole genome shotgun (WGS) entry which is preliminary data.</text>
</comment>
<reference evidence="1" key="2">
    <citation type="submission" date="2020-09" db="EMBL/GenBank/DDBJ databases">
        <authorList>
            <person name="Sun Q."/>
            <person name="Zhou Y."/>
        </authorList>
    </citation>
    <scope>NUCLEOTIDE SEQUENCE</scope>
    <source>
        <strain evidence="1">CGMCC 1.15367</strain>
    </source>
</reference>
<evidence type="ECO:0000313" key="2">
    <source>
        <dbReference type="Proteomes" id="UP000644699"/>
    </source>
</evidence>
<organism evidence="1 2">
    <name type="scientific">Aureimonas endophytica</name>
    <dbReference type="NCBI Taxonomy" id="2027858"/>
    <lineage>
        <taxon>Bacteria</taxon>
        <taxon>Pseudomonadati</taxon>
        <taxon>Pseudomonadota</taxon>
        <taxon>Alphaproteobacteria</taxon>
        <taxon>Hyphomicrobiales</taxon>
        <taxon>Aurantimonadaceae</taxon>
        <taxon>Aureimonas</taxon>
    </lineage>
</organism>
<accession>A0A917A5J8</accession>
<dbReference type="AlphaFoldDB" id="A0A917A5J8"/>
<dbReference type="RefSeq" id="WP_188913485.1">
    <property type="nucleotide sequence ID" value="NZ_BMIQ01000015.1"/>
</dbReference>
<dbReference type="EMBL" id="BMIQ01000015">
    <property type="protein sequence ID" value="GGE24669.1"/>
    <property type="molecule type" value="Genomic_DNA"/>
</dbReference>
<name>A0A917A5J8_9HYPH</name>